<feature type="region of interest" description="Disordered" evidence="1">
    <location>
        <begin position="144"/>
        <end position="205"/>
    </location>
</feature>
<accession>A0A1Y5IM87</accession>
<feature type="compositionally biased region" description="Low complexity" evidence="1">
    <location>
        <begin position="33"/>
        <end position="56"/>
    </location>
</feature>
<feature type="compositionally biased region" description="Low complexity" evidence="1">
    <location>
        <begin position="69"/>
        <end position="87"/>
    </location>
</feature>
<dbReference type="Proteomes" id="UP000195557">
    <property type="component" value="Unassembled WGS sequence"/>
</dbReference>
<feature type="compositionally biased region" description="Basic and acidic residues" evidence="1">
    <location>
        <begin position="179"/>
        <end position="190"/>
    </location>
</feature>
<organism evidence="2">
    <name type="scientific">Ostreococcus tauri</name>
    <name type="common">Marine green alga</name>
    <dbReference type="NCBI Taxonomy" id="70448"/>
    <lineage>
        <taxon>Eukaryota</taxon>
        <taxon>Viridiplantae</taxon>
        <taxon>Chlorophyta</taxon>
        <taxon>Mamiellophyceae</taxon>
        <taxon>Mamiellales</taxon>
        <taxon>Bathycoccaceae</taxon>
        <taxon>Ostreococcus</taxon>
    </lineage>
</organism>
<sequence>MNRSISSRSNIPGFLKTFLVRLPLDRFPLAERPPSSGSSASASASESSSSTSSPSSPSFPTPSPSELVPPSTSTSNNPSTPDRSSPNFFFNAAHARAHRVAATPHRASTCVHTCSGSSPSVTNTSTSRRTIPIAVIAAPHRACNARAHRPRLARASPSPPPRRRAPSAPLVSRSSTIARAHEGDERERKSRALARARGRAPIASG</sequence>
<name>A0A1Y5IM87_OSTTA</name>
<evidence type="ECO:0000256" key="1">
    <source>
        <dbReference type="SAM" id="MobiDB-lite"/>
    </source>
</evidence>
<protein>
    <submittedName>
        <fullName evidence="2">Uncharacterized protein</fullName>
    </submittedName>
</protein>
<feature type="compositionally biased region" description="Low complexity" evidence="1">
    <location>
        <begin position="166"/>
        <end position="175"/>
    </location>
</feature>
<proteinExistence type="predicted"/>
<dbReference type="EMBL" id="KZ155776">
    <property type="protein sequence ID" value="OUS48065.1"/>
    <property type="molecule type" value="Genomic_DNA"/>
</dbReference>
<feature type="region of interest" description="Disordered" evidence="1">
    <location>
        <begin position="28"/>
        <end position="88"/>
    </location>
</feature>
<reference evidence="2" key="1">
    <citation type="submission" date="2017-04" db="EMBL/GenBank/DDBJ databases">
        <title>Population genomics of picophytoplankton unveils novel chromosome hypervariability.</title>
        <authorList>
            <consortium name="DOE Joint Genome Institute"/>
            <person name="Blanc-Mathieu R."/>
            <person name="Krasovec M."/>
            <person name="Hebrard M."/>
            <person name="Yau S."/>
            <person name="Desgranges E."/>
            <person name="Martin J."/>
            <person name="Schackwitz W."/>
            <person name="Kuo A."/>
            <person name="Salin G."/>
            <person name="Donnadieu C."/>
            <person name="Desdevises Y."/>
            <person name="Sanchez-Ferandin S."/>
            <person name="Moreau H."/>
            <person name="Rivals E."/>
            <person name="Grigoriev I.V."/>
            <person name="Grimsley N."/>
            <person name="Eyre-Walker A."/>
            <person name="Piganeau G."/>
        </authorList>
    </citation>
    <scope>NUCLEOTIDE SEQUENCE [LARGE SCALE GENOMIC DNA]</scope>
    <source>
        <strain evidence="2">RCC 1115</strain>
    </source>
</reference>
<feature type="non-terminal residue" evidence="2">
    <location>
        <position position="205"/>
    </location>
</feature>
<evidence type="ECO:0000313" key="2">
    <source>
        <dbReference type="EMBL" id="OUS48065.1"/>
    </source>
</evidence>
<gene>
    <name evidence="2" type="ORF">BE221DRAFT_110274</name>
</gene>
<dbReference type="AlphaFoldDB" id="A0A1Y5IM87"/>